<name>D8Q970_SCHCM</name>
<dbReference type="Proteomes" id="UP000007431">
    <property type="component" value="Unassembled WGS sequence"/>
</dbReference>
<feature type="non-terminal residue" evidence="2">
    <location>
        <position position="170"/>
    </location>
</feature>
<sequence length="170" mass="17737">MFAPILTLLAGVALANAYALKSASTSPYGQSSGNWELQKTAYGALLVGGKDVPLTTSVTIEGGQLKLVCPQQATAALVPTGSDDPKYTVQFVSKTDDLPKGSIFTGWTTQDDGVSLPDDLTKVVNTEVGLDGTYNLATVDGANALTWANKGPSNGVQWFLAIDEANDVHC</sequence>
<organism evidence="3">
    <name type="scientific">Schizophyllum commune (strain H4-8 / FGSC 9210)</name>
    <name type="common">Split gill fungus</name>
    <dbReference type="NCBI Taxonomy" id="578458"/>
    <lineage>
        <taxon>Eukaryota</taxon>
        <taxon>Fungi</taxon>
        <taxon>Dikarya</taxon>
        <taxon>Basidiomycota</taxon>
        <taxon>Agaricomycotina</taxon>
        <taxon>Agaricomycetes</taxon>
        <taxon>Agaricomycetidae</taxon>
        <taxon>Agaricales</taxon>
        <taxon>Schizophyllaceae</taxon>
        <taxon>Schizophyllum</taxon>
    </lineage>
</organism>
<reference evidence="2 3" key="1">
    <citation type="journal article" date="2010" name="Nat. Biotechnol.">
        <title>Genome sequence of the model mushroom Schizophyllum commune.</title>
        <authorList>
            <person name="Ohm R.A."/>
            <person name="de Jong J.F."/>
            <person name="Lugones L.G."/>
            <person name="Aerts A."/>
            <person name="Kothe E."/>
            <person name="Stajich J.E."/>
            <person name="de Vries R.P."/>
            <person name="Record E."/>
            <person name="Levasseur A."/>
            <person name="Baker S.E."/>
            <person name="Bartholomew K.A."/>
            <person name="Coutinho P.M."/>
            <person name="Erdmann S."/>
            <person name="Fowler T.J."/>
            <person name="Gathman A.C."/>
            <person name="Lombard V."/>
            <person name="Henrissat B."/>
            <person name="Knabe N."/>
            <person name="Kuees U."/>
            <person name="Lilly W.W."/>
            <person name="Lindquist E."/>
            <person name="Lucas S."/>
            <person name="Magnuson J.K."/>
            <person name="Piumi F."/>
            <person name="Raudaskoski M."/>
            <person name="Salamov A."/>
            <person name="Schmutz J."/>
            <person name="Schwarze F.W.M.R."/>
            <person name="vanKuyk P.A."/>
            <person name="Horton J.S."/>
            <person name="Grigoriev I.V."/>
            <person name="Woesten H.A.B."/>
        </authorList>
    </citation>
    <scope>NUCLEOTIDE SEQUENCE [LARGE SCALE GENOMIC DNA]</scope>
    <source>
        <strain evidence="3">H4-8 / FGSC 9210</strain>
    </source>
</reference>
<feature type="signal peptide" evidence="1">
    <location>
        <begin position="1"/>
        <end position="17"/>
    </location>
</feature>
<dbReference type="InParanoid" id="D8Q970"/>
<dbReference type="VEuPathDB" id="FungiDB:SCHCODRAFT_02632116"/>
<dbReference type="OrthoDB" id="2867444at2759"/>
<dbReference type="KEGG" id="scm:SCHCO_02632116"/>
<keyword evidence="3" id="KW-1185">Reference proteome</keyword>
<dbReference type="RefSeq" id="XP_003030087.1">
    <property type="nucleotide sequence ID" value="XM_003030041.1"/>
</dbReference>
<accession>D8Q970</accession>
<dbReference type="GeneID" id="9591507"/>
<evidence type="ECO:0000256" key="1">
    <source>
        <dbReference type="SAM" id="SignalP"/>
    </source>
</evidence>
<proteinExistence type="predicted"/>
<dbReference type="EMBL" id="GL377308">
    <property type="protein sequence ID" value="EFI95184.1"/>
    <property type="molecule type" value="Genomic_DNA"/>
</dbReference>
<evidence type="ECO:0000313" key="2">
    <source>
        <dbReference type="EMBL" id="EFI95184.1"/>
    </source>
</evidence>
<gene>
    <name evidence="2" type="ORF">SCHCODRAFT_110492</name>
</gene>
<dbReference type="AlphaFoldDB" id="D8Q970"/>
<dbReference type="HOGENOM" id="CLU_127819_0_0_1"/>
<keyword evidence="1" id="KW-0732">Signal</keyword>
<protein>
    <submittedName>
        <fullName evidence="2">Uncharacterized protein</fullName>
    </submittedName>
</protein>
<feature type="chain" id="PRO_5003120665" evidence="1">
    <location>
        <begin position="18"/>
        <end position="170"/>
    </location>
</feature>
<evidence type="ECO:0000313" key="3">
    <source>
        <dbReference type="Proteomes" id="UP000007431"/>
    </source>
</evidence>